<protein>
    <recommendedName>
        <fullName evidence="1">Tip attachment protein J domain-containing protein</fullName>
    </recommendedName>
</protein>
<evidence type="ECO:0000313" key="3">
    <source>
        <dbReference type="Proteomes" id="UP000007844"/>
    </source>
</evidence>
<evidence type="ECO:0000313" key="2">
    <source>
        <dbReference type="EMBL" id="EGJ51798.1"/>
    </source>
</evidence>
<organism evidence="2 3">
    <name type="scientific">Desulfocurvibacter africanus subsp. africanus str. Walvis Bay</name>
    <dbReference type="NCBI Taxonomy" id="690850"/>
    <lineage>
        <taxon>Bacteria</taxon>
        <taxon>Pseudomonadati</taxon>
        <taxon>Thermodesulfobacteriota</taxon>
        <taxon>Desulfovibrionia</taxon>
        <taxon>Desulfovibrionales</taxon>
        <taxon>Desulfovibrionaceae</taxon>
        <taxon>Desulfocurvibacter</taxon>
    </lineage>
</organism>
<dbReference type="AlphaFoldDB" id="F3YY22"/>
<dbReference type="PANTHER" id="PTHR36251">
    <property type="entry name" value="FELS-1 PROPHAGE HOST SPECIFICITY PROTEIN-RELATED"/>
    <property type="match status" value="1"/>
</dbReference>
<dbReference type="STRING" id="690850.Desaf_3514"/>
<gene>
    <name evidence="2" type="ORF">Desaf_3514</name>
</gene>
<dbReference type="InterPro" id="IPR053171">
    <property type="entry name" value="Viral_Tip_Attach_Protein"/>
</dbReference>
<proteinExistence type="predicted"/>
<dbReference type="KEGG" id="daf:Desaf_3514"/>
<reference evidence="2 3" key="1">
    <citation type="journal article" date="2011" name="J. Bacteriol.">
        <title>Genome sequence of the mercury-methylating and pleomorphic Desulfovibrio africanus Strain Walvis Bay.</title>
        <authorList>
            <person name="Brown S.D."/>
            <person name="Wall J.D."/>
            <person name="Kucken A.M."/>
            <person name="Gilmour C.C."/>
            <person name="Podar M."/>
            <person name="Brandt C.C."/>
            <person name="Teshima H."/>
            <person name="Detter J.C."/>
            <person name="Han C.S."/>
            <person name="Land M.L."/>
            <person name="Lucas S."/>
            <person name="Han J."/>
            <person name="Pennacchio L."/>
            <person name="Nolan M."/>
            <person name="Pitluck S."/>
            <person name="Woyke T."/>
            <person name="Goodwin L."/>
            <person name="Palumbo A.V."/>
            <person name="Elias D.A."/>
        </authorList>
    </citation>
    <scope>NUCLEOTIDE SEQUENCE [LARGE SCALE GENOMIC DNA]</scope>
    <source>
        <strain evidence="2 3">Walvis Bay</strain>
    </source>
</reference>
<evidence type="ECO:0000259" key="1">
    <source>
        <dbReference type="Pfam" id="PF13550"/>
    </source>
</evidence>
<dbReference type="HOGENOM" id="CLU_349425_0_0_7"/>
<dbReference type="eggNOG" id="COG4733">
    <property type="taxonomic scope" value="Bacteria"/>
</dbReference>
<dbReference type="EMBL" id="CP003221">
    <property type="protein sequence ID" value="EGJ51798.1"/>
    <property type="molecule type" value="Genomic_DNA"/>
</dbReference>
<dbReference type="Proteomes" id="UP000007844">
    <property type="component" value="Chromosome"/>
</dbReference>
<dbReference type="InterPro" id="IPR032876">
    <property type="entry name" value="J_dom"/>
</dbReference>
<name>F3YY22_DESAF</name>
<dbReference type="Pfam" id="PF13550">
    <property type="entry name" value="Phage-tail_3"/>
    <property type="match status" value="1"/>
</dbReference>
<accession>F3YY22</accession>
<feature type="domain" description="Tip attachment protein J" evidence="1">
    <location>
        <begin position="245"/>
        <end position="404"/>
    </location>
</feature>
<dbReference type="PANTHER" id="PTHR36251:SF2">
    <property type="entry name" value="GIFSY-2 PROPHAGE HOST SPECIFICITY PROTEIN J, PHAGE LAMBDA"/>
    <property type="match status" value="1"/>
</dbReference>
<sequence>MPAAIPYIIAIAISAALSAYSYYESRQAMKKARRQMSKNASLKGVTRSTEEPLPLVYGTRLVGGNQVFVEVAGENNRYLWIVQNLAEGECEGIATDVQGRQLVYLNGKPWWTFGDTVSFWFYPGSATQQVCAALQAAIPKWTDRQPNTCYIVLRLRYDQNHYDAIPDPTVLLKGRKVLDPRSGQAAYTENPALMLSDYLSNARFGRGWDMGVIDEASVISAANYCDTLDKDTNGKKWMAHFGFKQEDAQDIVDTLLSHFRGNLVWYDGQFHLRYADLEHEAVAMALDESMIRVDNEGRAQISMSQPSRHKKPDNVEVTWTDPTGNYTTDTLQIGLAGGVSQDIDLSGFLDRTLAARMGSYHLERALLDRTISGSFSDECLALEPGDLVILNSPSLGIADQIMRVQAMRAGDGVQLELAYEDEKLYDAVLNLEPEDVYTCSLPDPGAEPPCVVNVHSEESLYTYRQRTFTRLRVSFDVPPDYPWFDHVEVCRSTDGGSTWKFMYDVKGSFDLDNIQEGEEVRLRLTVVSIHGVRQSELNAYVLARVIRGLEAAPPSLVALKAVPNAQSVSLYGMRGLSWSDKDYVEFRVGSTWDGGLFLAANIEATYSLHGVKPGMHVFWAATRSNNGKYGETPRSAALAMPEPPMGYMVEQAFACDYATGTHSGTEQYLYNGVQQLRATHGAGLSGSFLSPVYDLGATGQYLAYILAGVTVVDNGNTWSILAPTPVTWQELGDISWTNLTSLEVGPQVRMRLHYGDTENLGLVLEQLETLSAVVMGRYFQVEVEINDPTSTTFALVEPFTLKFATS</sequence>
<keyword evidence="3" id="KW-1185">Reference proteome</keyword>